<accession>A0A8H5H0N4</accession>
<evidence type="ECO:0000313" key="2">
    <source>
        <dbReference type="Proteomes" id="UP000565441"/>
    </source>
</evidence>
<dbReference type="SUPFAM" id="SSF52047">
    <property type="entry name" value="RNI-like"/>
    <property type="match status" value="1"/>
</dbReference>
<dbReference type="Proteomes" id="UP000565441">
    <property type="component" value="Unassembled WGS sequence"/>
</dbReference>
<keyword evidence="2" id="KW-1185">Reference proteome</keyword>
<evidence type="ECO:0000313" key="1">
    <source>
        <dbReference type="EMBL" id="KAF5374455.1"/>
    </source>
</evidence>
<protein>
    <submittedName>
        <fullName evidence="1">Uncharacterized protein</fullName>
    </submittedName>
</protein>
<dbReference type="EMBL" id="JAACJP010000036">
    <property type="protein sequence ID" value="KAF5374455.1"/>
    <property type="molecule type" value="Genomic_DNA"/>
</dbReference>
<reference evidence="1 2" key="1">
    <citation type="journal article" date="2020" name="ISME J.">
        <title>Uncovering the hidden diversity of litter-decomposition mechanisms in mushroom-forming fungi.</title>
        <authorList>
            <person name="Floudas D."/>
            <person name="Bentzer J."/>
            <person name="Ahren D."/>
            <person name="Johansson T."/>
            <person name="Persson P."/>
            <person name="Tunlid A."/>
        </authorList>
    </citation>
    <scope>NUCLEOTIDE SEQUENCE [LARGE SCALE GENOMIC DNA]</scope>
    <source>
        <strain evidence="1 2">CBS 661.87</strain>
    </source>
</reference>
<dbReference type="AlphaFoldDB" id="A0A8H5H0N4"/>
<organism evidence="1 2">
    <name type="scientific">Tricholomella constricta</name>
    <dbReference type="NCBI Taxonomy" id="117010"/>
    <lineage>
        <taxon>Eukaryota</taxon>
        <taxon>Fungi</taxon>
        <taxon>Dikarya</taxon>
        <taxon>Basidiomycota</taxon>
        <taxon>Agaricomycotina</taxon>
        <taxon>Agaricomycetes</taxon>
        <taxon>Agaricomycetidae</taxon>
        <taxon>Agaricales</taxon>
        <taxon>Tricholomatineae</taxon>
        <taxon>Lyophyllaceae</taxon>
        <taxon>Tricholomella</taxon>
    </lineage>
</organism>
<dbReference type="OrthoDB" id="3027638at2759"/>
<sequence>MGGAFDSDRPYIHRVARSLQTKPKRATLMKAFYCTHYRSKEPNLTIADWHDLLTILGLATSVTTIWLLPFPEEVAGPIVHTLSTLRQVRSLTMLAVGTGYIAFMTEIQVVIAQWQDLKVLRLYDWTQKNSDIALYPPRCLPCKIESLSLCLGTLTSSQLMSFVTSPTLPHLHALDLSNVQGLSNHGFFMFLSAVASTLTVAFITDCSIPCSSPEEELALDAAMPALDALHILTVDAAHVTALALSRKGGQVGQVPDDLENRSSIIIAFASADLLLGPLEHAIGVTGWQRR</sequence>
<dbReference type="Gene3D" id="3.80.10.10">
    <property type="entry name" value="Ribonuclease Inhibitor"/>
    <property type="match status" value="1"/>
</dbReference>
<dbReference type="InterPro" id="IPR032675">
    <property type="entry name" value="LRR_dom_sf"/>
</dbReference>
<gene>
    <name evidence="1" type="ORF">D9615_009124</name>
</gene>
<comment type="caution">
    <text evidence="1">The sequence shown here is derived from an EMBL/GenBank/DDBJ whole genome shotgun (WGS) entry which is preliminary data.</text>
</comment>
<name>A0A8H5H0N4_9AGAR</name>
<proteinExistence type="predicted"/>